<feature type="compositionally biased region" description="Polar residues" evidence="1">
    <location>
        <begin position="102"/>
        <end position="115"/>
    </location>
</feature>
<evidence type="ECO:0000313" key="3">
    <source>
        <dbReference type="Proteomes" id="UP000095284"/>
    </source>
</evidence>
<feature type="compositionally biased region" description="Basic and acidic residues" evidence="1">
    <location>
        <begin position="21"/>
        <end position="62"/>
    </location>
</feature>
<sequence length="255" mass="30104">MNYRPKQSQNSYYGQGYGKSYGKDYGQRDKPQGEQKSYYNDRKYYYDHRKYDSNDQRGDKYVSYDTHYPPHSEQSYYDTPRGQGKYHYIQGDRRFRDRNGFPCTSGSSPSHQNYSGPKIHEDHSRNRVQTDSKSTQTDEAYSPVNSHTQTCSCINGIGNNLSDTTFEEVFERHLEYKEAIRKIQFQQPTLTINISMPEEYDPKVIQQYYRWDPIINDVLFDESSVDGPMDTHGYQFWSENSTSSRYQWKRGSPKG</sequence>
<feature type="compositionally biased region" description="Low complexity" evidence="1">
    <location>
        <begin position="1"/>
        <end position="20"/>
    </location>
</feature>
<evidence type="ECO:0000313" key="4">
    <source>
        <dbReference type="Proteomes" id="UP000659654"/>
    </source>
</evidence>
<accession>A0A1I7RNN6</accession>
<evidence type="ECO:0000313" key="5">
    <source>
        <dbReference type="WBParaSite" id="BXY_0232300.1"/>
    </source>
</evidence>
<feature type="compositionally biased region" description="Polar residues" evidence="1">
    <location>
        <begin position="131"/>
        <end position="147"/>
    </location>
</feature>
<feature type="compositionally biased region" description="Basic and acidic residues" evidence="1">
    <location>
        <begin position="90"/>
        <end position="99"/>
    </location>
</feature>
<dbReference type="AlphaFoldDB" id="A0A1I7RNN6"/>
<proteinExistence type="predicted"/>
<dbReference type="WBParaSite" id="BXY_0232300.1">
    <property type="protein sequence ID" value="BXY_0232300.1"/>
    <property type="gene ID" value="BXY_0232300"/>
</dbReference>
<dbReference type="EMBL" id="CAJFDI010000005">
    <property type="protein sequence ID" value="CAD5232159.1"/>
    <property type="molecule type" value="Genomic_DNA"/>
</dbReference>
<feature type="compositionally biased region" description="Basic and acidic residues" evidence="1">
    <location>
        <begin position="118"/>
        <end position="130"/>
    </location>
</feature>
<evidence type="ECO:0000313" key="2">
    <source>
        <dbReference type="EMBL" id="CAD5232159.1"/>
    </source>
</evidence>
<protein>
    <submittedName>
        <fullName evidence="2">(pine wood nematode) hypothetical protein</fullName>
    </submittedName>
</protein>
<dbReference type="OrthoDB" id="10546317at2759"/>
<dbReference type="Proteomes" id="UP000095284">
    <property type="component" value="Unplaced"/>
</dbReference>
<reference evidence="5" key="1">
    <citation type="submission" date="2016-11" db="UniProtKB">
        <authorList>
            <consortium name="WormBaseParasite"/>
        </authorList>
    </citation>
    <scope>IDENTIFICATION</scope>
</reference>
<dbReference type="EMBL" id="CAJFCV020000005">
    <property type="protein sequence ID" value="CAG9124184.1"/>
    <property type="molecule type" value="Genomic_DNA"/>
</dbReference>
<organism evidence="3 5">
    <name type="scientific">Bursaphelenchus xylophilus</name>
    <name type="common">Pinewood nematode worm</name>
    <name type="synonym">Aphelenchoides xylophilus</name>
    <dbReference type="NCBI Taxonomy" id="6326"/>
    <lineage>
        <taxon>Eukaryota</taxon>
        <taxon>Metazoa</taxon>
        <taxon>Ecdysozoa</taxon>
        <taxon>Nematoda</taxon>
        <taxon>Chromadorea</taxon>
        <taxon>Rhabditida</taxon>
        <taxon>Tylenchina</taxon>
        <taxon>Tylenchomorpha</taxon>
        <taxon>Aphelenchoidea</taxon>
        <taxon>Aphelenchoididae</taxon>
        <taxon>Bursaphelenchus</taxon>
    </lineage>
</organism>
<gene>
    <name evidence="2" type="ORF">BXYJ_LOCUS12250</name>
</gene>
<evidence type="ECO:0000256" key="1">
    <source>
        <dbReference type="SAM" id="MobiDB-lite"/>
    </source>
</evidence>
<feature type="region of interest" description="Disordered" evidence="1">
    <location>
        <begin position="1"/>
        <end position="147"/>
    </location>
</feature>
<reference evidence="2" key="2">
    <citation type="submission" date="2020-09" db="EMBL/GenBank/DDBJ databases">
        <authorList>
            <person name="Kikuchi T."/>
        </authorList>
    </citation>
    <scope>NUCLEOTIDE SEQUENCE</scope>
    <source>
        <strain evidence="2">Ka4C1</strain>
    </source>
</reference>
<dbReference type="Proteomes" id="UP000659654">
    <property type="component" value="Unassembled WGS sequence"/>
</dbReference>
<dbReference type="Proteomes" id="UP000582659">
    <property type="component" value="Unassembled WGS sequence"/>
</dbReference>
<name>A0A1I7RNN6_BURXY</name>
<keyword evidence="4" id="KW-1185">Reference proteome</keyword>